<evidence type="ECO:0000313" key="2">
    <source>
        <dbReference type="Proteomes" id="UP000326396"/>
    </source>
</evidence>
<protein>
    <submittedName>
        <fullName evidence="1">Uncharacterized protein</fullName>
    </submittedName>
</protein>
<dbReference type="Proteomes" id="UP000326396">
    <property type="component" value="Linkage Group LG10"/>
</dbReference>
<proteinExistence type="predicted"/>
<dbReference type="AlphaFoldDB" id="A0A5N6PVD3"/>
<dbReference type="EMBL" id="SZYD01000002">
    <property type="protein sequence ID" value="KAD7116741.1"/>
    <property type="molecule type" value="Genomic_DNA"/>
</dbReference>
<organism evidence="1 2">
    <name type="scientific">Mikania micrantha</name>
    <name type="common">bitter vine</name>
    <dbReference type="NCBI Taxonomy" id="192012"/>
    <lineage>
        <taxon>Eukaryota</taxon>
        <taxon>Viridiplantae</taxon>
        <taxon>Streptophyta</taxon>
        <taxon>Embryophyta</taxon>
        <taxon>Tracheophyta</taxon>
        <taxon>Spermatophyta</taxon>
        <taxon>Magnoliopsida</taxon>
        <taxon>eudicotyledons</taxon>
        <taxon>Gunneridae</taxon>
        <taxon>Pentapetalae</taxon>
        <taxon>asterids</taxon>
        <taxon>campanulids</taxon>
        <taxon>Asterales</taxon>
        <taxon>Asteraceae</taxon>
        <taxon>Asteroideae</taxon>
        <taxon>Heliantheae alliance</taxon>
        <taxon>Eupatorieae</taxon>
        <taxon>Mikania</taxon>
    </lineage>
</organism>
<gene>
    <name evidence="1" type="ORF">E3N88_04009</name>
</gene>
<evidence type="ECO:0000313" key="1">
    <source>
        <dbReference type="EMBL" id="KAD7116741.1"/>
    </source>
</evidence>
<accession>A0A5N6PVD3</accession>
<name>A0A5N6PVD3_9ASTR</name>
<comment type="caution">
    <text evidence="1">The sequence shown here is derived from an EMBL/GenBank/DDBJ whole genome shotgun (WGS) entry which is preliminary data.</text>
</comment>
<dbReference type="OrthoDB" id="1918237at2759"/>
<sequence>MSSTRSVDSLLTIEIRLSVEIPPSDDFEAMKKEWEEISAFDGGDRGYPHVLSGRKVQNLMRSGKDNNALTC</sequence>
<reference evidence="1 2" key="1">
    <citation type="submission" date="2019-05" db="EMBL/GenBank/DDBJ databases">
        <title>Mikania micrantha, genome provides insights into the molecular mechanism of rapid growth.</title>
        <authorList>
            <person name="Liu B."/>
        </authorList>
    </citation>
    <scope>NUCLEOTIDE SEQUENCE [LARGE SCALE GENOMIC DNA]</scope>
    <source>
        <strain evidence="1">NLD-2019</strain>
        <tissue evidence="1">Leaf</tissue>
    </source>
</reference>
<keyword evidence="2" id="KW-1185">Reference proteome</keyword>